<organism evidence="3 4">
    <name type="scientific">Zootermopsis nevadensis</name>
    <name type="common">Dampwood termite</name>
    <dbReference type="NCBI Taxonomy" id="136037"/>
    <lineage>
        <taxon>Eukaryota</taxon>
        <taxon>Metazoa</taxon>
        <taxon>Ecdysozoa</taxon>
        <taxon>Arthropoda</taxon>
        <taxon>Hexapoda</taxon>
        <taxon>Insecta</taxon>
        <taxon>Pterygota</taxon>
        <taxon>Neoptera</taxon>
        <taxon>Polyneoptera</taxon>
        <taxon>Dictyoptera</taxon>
        <taxon>Blattodea</taxon>
        <taxon>Blattoidea</taxon>
        <taxon>Termitoidae</taxon>
        <taxon>Termopsidae</taxon>
        <taxon>Zootermopsis</taxon>
    </lineage>
</organism>
<dbReference type="Gene3D" id="1.10.720.30">
    <property type="entry name" value="SAP domain"/>
    <property type="match status" value="1"/>
</dbReference>
<dbReference type="InterPro" id="IPR036361">
    <property type="entry name" value="SAP_dom_sf"/>
</dbReference>
<dbReference type="OMA" id="MKHGVDP"/>
<evidence type="ECO:0000259" key="2">
    <source>
        <dbReference type="SMART" id="SM00513"/>
    </source>
</evidence>
<dbReference type="AlphaFoldDB" id="A0A067QP02"/>
<keyword evidence="3" id="KW-0132">Cell division</keyword>
<evidence type="ECO:0000256" key="1">
    <source>
        <dbReference type="SAM" id="MobiDB-lite"/>
    </source>
</evidence>
<gene>
    <name evidence="3" type="ORF">L798_00045</name>
</gene>
<dbReference type="SMART" id="SM00513">
    <property type="entry name" value="SAP"/>
    <property type="match status" value="1"/>
</dbReference>
<accession>A0A067QP02</accession>
<reference evidence="3 4" key="1">
    <citation type="journal article" date="2014" name="Nat. Commun.">
        <title>Molecular traces of alternative social organization in a termite genome.</title>
        <authorList>
            <person name="Terrapon N."/>
            <person name="Li C."/>
            <person name="Robertson H.M."/>
            <person name="Ji L."/>
            <person name="Meng X."/>
            <person name="Booth W."/>
            <person name="Chen Z."/>
            <person name="Childers C.P."/>
            <person name="Glastad K.M."/>
            <person name="Gokhale K."/>
            <person name="Gowin J."/>
            <person name="Gronenberg W."/>
            <person name="Hermansen R.A."/>
            <person name="Hu H."/>
            <person name="Hunt B.G."/>
            <person name="Huylmans A.K."/>
            <person name="Khalil S.M."/>
            <person name="Mitchell R.D."/>
            <person name="Munoz-Torres M.C."/>
            <person name="Mustard J.A."/>
            <person name="Pan H."/>
            <person name="Reese J.T."/>
            <person name="Scharf M.E."/>
            <person name="Sun F."/>
            <person name="Vogel H."/>
            <person name="Xiao J."/>
            <person name="Yang W."/>
            <person name="Yang Z."/>
            <person name="Yang Z."/>
            <person name="Zhou J."/>
            <person name="Zhu J."/>
            <person name="Brent C.S."/>
            <person name="Elsik C.G."/>
            <person name="Goodisman M.A."/>
            <person name="Liberles D.A."/>
            <person name="Roe R.M."/>
            <person name="Vargo E.L."/>
            <person name="Vilcinskas A."/>
            <person name="Wang J."/>
            <person name="Bornberg-Bauer E."/>
            <person name="Korb J."/>
            <person name="Zhang G."/>
            <person name="Liebig J."/>
        </authorList>
    </citation>
    <scope>NUCLEOTIDE SEQUENCE [LARGE SCALE GENOMIC DNA]</scope>
    <source>
        <tissue evidence="3">Whole organism</tissue>
    </source>
</reference>
<evidence type="ECO:0000313" key="4">
    <source>
        <dbReference type="Proteomes" id="UP000027135"/>
    </source>
</evidence>
<dbReference type="SUPFAM" id="SSF68906">
    <property type="entry name" value="SAP domain"/>
    <property type="match status" value="1"/>
</dbReference>
<dbReference type="GO" id="GO:0051301">
    <property type="term" value="P:cell division"/>
    <property type="evidence" value="ECO:0007669"/>
    <property type="project" value="UniProtKB-KW"/>
</dbReference>
<dbReference type="InterPro" id="IPR003034">
    <property type="entry name" value="SAP_dom"/>
</dbReference>
<proteinExistence type="predicted"/>
<dbReference type="Pfam" id="PF02037">
    <property type="entry name" value="SAP"/>
    <property type="match status" value="1"/>
</dbReference>
<sequence length="78" mass="8829">MKHGVDPSVSVVNELRQELEARTLSPKGLKSQLIARLTKAIKTEAEKAEEDEVRKGDDAEPVPKQEMEDKDDEKKKKE</sequence>
<evidence type="ECO:0000313" key="3">
    <source>
        <dbReference type="EMBL" id="KDQ65292.1"/>
    </source>
</evidence>
<protein>
    <submittedName>
        <fullName evidence="3">Cell division cycle and apoptosis regulator protein 1</fullName>
    </submittedName>
</protein>
<keyword evidence="4" id="KW-1185">Reference proteome</keyword>
<feature type="non-terminal residue" evidence="3">
    <location>
        <position position="78"/>
    </location>
</feature>
<dbReference type="InParanoid" id="A0A067QP02"/>
<dbReference type="STRING" id="136037.A0A067QP02"/>
<feature type="domain" description="SAP" evidence="2">
    <location>
        <begin position="7"/>
        <end position="41"/>
    </location>
</feature>
<name>A0A067QP02_ZOONE</name>
<dbReference type="Proteomes" id="UP000027135">
    <property type="component" value="Unassembled WGS sequence"/>
</dbReference>
<keyword evidence="3" id="KW-0131">Cell cycle</keyword>
<feature type="region of interest" description="Disordered" evidence="1">
    <location>
        <begin position="44"/>
        <end position="78"/>
    </location>
</feature>
<dbReference type="EMBL" id="KK896793">
    <property type="protein sequence ID" value="KDQ65292.1"/>
    <property type="molecule type" value="Genomic_DNA"/>
</dbReference>